<evidence type="ECO:0000313" key="11">
    <source>
        <dbReference type="Proteomes" id="UP001595868"/>
    </source>
</evidence>
<comment type="function">
    <text evidence="8">Ferredoxins are iron-sulfur proteins that transfer electrons in a wide variety of metabolic reactions.</text>
</comment>
<evidence type="ECO:0000256" key="5">
    <source>
        <dbReference type="ARBA" id="ARBA00023004"/>
    </source>
</evidence>
<evidence type="ECO:0000259" key="9">
    <source>
        <dbReference type="Pfam" id="PF06902"/>
    </source>
</evidence>
<dbReference type="SUPFAM" id="SSF54862">
    <property type="entry name" value="4Fe-4S ferredoxins"/>
    <property type="match status" value="1"/>
</dbReference>
<dbReference type="InterPro" id="IPR051269">
    <property type="entry name" value="Fe-S_cluster_ET"/>
</dbReference>
<dbReference type="EMBL" id="JBHSBN010000004">
    <property type="protein sequence ID" value="MFC4105881.1"/>
    <property type="molecule type" value="Genomic_DNA"/>
</dbReference>
<feature type="domain" description="Divergent 4Fe-4S mono-cluster" evidence="9">
    <location>
        <begin position="5"/>
        <end position="68"/>
    </location>
</feature>
<evidence type="ECO:0000256" key="6">
    <source>
        <dbReference type="ARBA" id="ARBA00023014"/>
    </source>
</evidence>
<dbReference type="PANTHER" id="PTHR36923:SF3">
    <property type="entry name" value="FERREDOXIN"/>
    <property type="match status" value="1"/>
</dbReference>
<keyword evidence="11" id="KW-1185">Reference proteome</keyword>
<evidence type="ECO:0000256" key="4">
    <source>
        <dbReference type="ARBA" id="ARBA00022982"/>
    </source>
</evidence>
<evidence type="ECO:0000256" key="1">
    <source>
        <dbReference type="ARBA" id="ARBA00001927"/>
    </source>
</evidence>
<keyword evidence="2 8" id="KW-0813">Transport</keyword>
<reference evidence="11" key="1">
    <citation type="journal article" date="2019" name="Int. J. Syst. Evol. Microbiol.">
        <title>The Global Catalogue of Microorganisms (GCM) 10K type strain sequencing project: providing services to taxonomists for standard genome sequencing and annotation.</title>
        <authorList>
            <consortium name="The Broad Institute Genomics Platform"/>
            <consortium name="The Broad Institute Genome Sequencing Center for Infectious Disease"/>
            <person name="Wu L."/>
            <person name="Ma J."/>
        </authorList>
    </citation>
    <scope>NUCLEOTIDE SEQUENCE [LARGE SCALE GENOMIC DNA]</scope>
    <source>
        <strain evidence="11">2902at01</strain>
    </source>
</reference>
<comment type="cofactor">
    <cofactor evidence="1">
        <name>[3Fe-4S] cluster</name>
        <dbReference type="ChEBI" id="CHEBI:21137"/>
    </cofactor>
</comment>
<keyword evidence="3 8" id="KW-0479">Metal-binding</keyword>
<protein>
    <recommendedName>
        <fullName evidence="8">Ferredoxin</fullName>
    </recommendedName>
</protein>
<dbReference type="Pfam" id="PF06902">
    <property type="entry name" value="Fer4_19"/>
    <property type="match status" value="1"/>
</dbReference>
<accession>A0ABV8KJZ5</accession>
<keyword evidence="4 8" id="KW-0249">Electron transport</keyword>
<dbReference type="PANTHER" id="PTHR36923">
    <property type="entry name" value="FERREDOXIN"/>
    <property type="match status" value="1"/>
</dbReference>
<proteinExistence type="predicted"/>
<organism evidence="10 11">
    <name type="scientific">Micromonospora zhanjiangensis</name>
    <dbReference type="NCBI Taxonomy" id="1522057"/>
    <lineage>
        <taxon>Bacteria</taxon>
        <taxon>Bacillati</taxon>
        <taxon>Actinomycetota</taxon>
        <taxon>Actinomycetes</taxon>
        <taxon>Micromonosporales</taxon>
        <taxon>Micromonosporaceae</taxon>
        <taxon>Micromonospora</taxon>
    </lineage>
</organism>
<name>A0ABV8KJZ5_9ACTN</name>
<keyword evidence="6 8" id="KW-0411">Iron-sulfur</keyword>
<sequence>MSAADASLRILVDRDVCCGAGNCVMTAPEVFDQDDDEGLVVLLRPEPGAEFADQVRTAVDLCPSGAIRLG</sequence>
<gene>
    <name evidence="10" type="ORF">ACFOX0_08020</name>
</gene>
<evidence type="ECO:0000256" key="8">
    <source>
        <dbReference type="RuleBase" id="RU368020"/>
    </source>
</evidence>
<evidence type="ECO:0000256" key="7">
    <source>
        <dbReference type="ARBA" id="ARBA00023291"/>
    </source>
</evidence>
<dbReference type="InterPro" id="IPR001080">
    <property type="entry name" value="3Fe4S_ferredoxin"/>
</dbReference>
<evidence type="ECO:0000313" key="10">
    <source>
        <dbReference type="EMBL" id="MFC4105881.1"/>
    </source>
</evidence>
<dbReference type="Proteomes" id="UP001595868">
    <property type="component" value="Unassembled WGS sequence"/>
</dbReference>
<comment type="caution">
    <text evidence="10">The sequence shown here is derived from an EMBL/GenBank/DDBJ whole genome shotgun (WGS) entry which is preliminary data.</text>
</comment>
<dbReference type="RefSeq" id="WP_377543207.1">
    <property type="nucleotide sequence ID" value="NZ_JBHSBN010000004.1"/>
</dbReference>
<dbReference type="PRINTS" id="PR00352">
    <property type="entry name" value="3FE4SFRDOXIN"/>
</dbReference>
<dbReference type="InterPro" id="IPR010693">
    <property type="entry name" value="Divergent_4Fe-4S_mono-cluster"/>
</dbReference>
<keyword evidence="7" id="KW-0003">3Fe-4S</keyword>
<keyword evidence="5 8" id="KW-0408">Iron</keyword>
<evidence type="ECO:0000256" key="3">
    <source>
        <dbReference type="ARBA" id="ARBA00022723"/>
    </source>
</evidence>
<evidence type="ECO:0000256" key="2">
    <source>
        <dbReference type="ARBA" id="ARBA00022448"/>
    </source>
</evidence>
<dbReference type="Gene3D" id="3.30.70.20">
    <property type="match status" value="1"/>
</dbReference>